<keyword evidence="3" id="KW-1185">Reference proteome</keyword>
<comment type="similarity">
    <text evidence="1">Belongs to the VPS26 family.</text>
</comment>
<evidence type="ECO:0000256" key="1">
    <source>
        <dbReference type="ARBA" id="ARBA00009100"/>
    </source>
</evidence>
<reference evidence="3" key="1">
    <citation type="submission" date="2014-09" db="EMBL/GenBank/DDBJ databases">
        <authorList>
            <person name="Sharma Rahul"/>
            <person name="Thines Marco"/>
        </authorList>
    </citation>
    <scope>NUCLEOTIDE SEQUENCE [LARGE SCALE GENOMIC DNA]</scope>
</reference>
<evidence type="ECO:0000313" key="3">
    <source>
        <dbReference type="Proteomes" id="UP000054928"/>
    </source>
</evidence>
<dbReference type="Pfam" id="PF03643">
    <property type="entry name" value="Vps26"/>
    <property type="match status" value="1"/>
</dbReference>
<proteinExistence type="inferred from homology"/>
<dbReference type="PANTHER" id="PTHR12233">
    <property type="entry name" value="VACUOLAR PROTEIN SORTING 26 RELATED"/>
    <property type="match status" value="1"/>
</dbReference>
<dbReference type="RefSeq" id="XP_024572621.1">
    <property type="nucleotide sequence ID" value="XM_024718745.1"/>
</dbReference>
<accession>A0A0P1A764</accession>
<dbReference type="OrthoDB" id="3821113at2759"/>
<dbReference type="InterPro" id="IPR014752">
    <property type="entry name" value="Arrestin-like_C"/>
</dbReference>
<organism evidence="2 3">
    <name type="scientific">Plasmopara halstedii</name>
    <name type="common">Downy mildew of sunflower</name>
    <dbReference type="NCBI Taxonomy" id="4781"/>
    <lineage>
        <taxon>Eukaryota</taxon>
        <taxon>Sar</taxon>
        <taxon>Stramenopiles</taxon>
        <taxon>Oomycota</taxon>
        <taxon>Peronosporomycetes</taxon>
        <taxon>Peronosporales</taxon>
        <taxon>Peronosporaceae</taxon>
        <taxon>Plasmopara</taxon>
    </lineage>
</organism>
<dbReference type="OMA" id="FKWKFSS"/>
<dbReference type="Gene3D" id="2.60.40.640">
    <property type="match status" value="2"/>
</dbReference>
<dbReference type="GO" id="GO:0006886">
    <property type="term" value="P:intracellular protein transport"/>
    <property type="evidence" value="ECO:0007669"/>
    <property type="project" value="InterPro"/>
</dbReference>
<dbReference type="EMBL" id="CCYD01000178">
    <property type="protein sequence ID" value="CEG36252.1"/>
    <property type="molecule type" value="Genomic_DNA"/>
</dbReference>
<dbReference type="InterPro" id="IPR028934">
    <property type="entry name" value="Vps26-related"/>
</dbReference>
<dbReference type="Proteomes" id="UP000054928">
    <property type="component" value="Unassembled WGS sequence"/>
</dbReference>
<sequence length="304" mass="35602">MAEIMNLFYSPKPSVELQVTLKNANERIYVTKDKNEIVKFPLYYHDECLSGSLNVKVNGKTQFEHCGLTLHFIGHMNVRNDRSGSSEFLHSILTLDTSGNVIKNERMFSFEFPNIEKQYETYHGKYFDVRYILRVNLSRGKYLSAIISEQEIYIQHLKSPSLSLLDHMRMEVGIQDCLHLEFTSNQSTYHLTDVIIGKILFVLIRISIKSMELTLLRRESVGHGSHRHIESEIMTKYEILDGAPKKGDSIPVRLYLAPYNLTPTYRHIELQCSVRYYLNLVLVDIEDRRYFKQQELVLWRQSVE</sequence>
<dbReference type="GeneID" id="36397220"/>
<evidence type="ECO:0000313" key="2">
    <source>
        <dbReference type="EMBL" id="CEG36252.1"/>
    </source>
</evidence>
<dbReference type="STRING" id="4781.A0A0P1A764"/>
<name>A0A0P1A764_PLAHL</name>
<protein>
    <submittedName>
        <fullName evidence="2">Vacuolar protein sorting-associated protein 26</fullName>
    </submittedName>
</protein>
<dbReference type="AlphaFoldDB" id="A0A0P1A764"/>